<dbReference type="Pfam" id="PF13456">
    <property type="entry name" value="RVT_3"/>
    <property type="match status" value="1"/>
</dbReference>
<accession>A0A843UQF9</accession>
<reference evidence="2" key="1">
    <citation type="submission" date="2017-07" db="EMBL/GenBank/DDBJ databases">
        <title>Taro Niue Genome Assembly and Annotation.</title>
        <authorList>
            <person name="Atibalentja N."/>
            <person name="Keating K."/>
            <person name="Fields C.J."/>
        </authorList>
    </citation>
    <scope>NUCLEOTIDE SEQUENCE</scope>
    <source>
        <strain evidence="2">Niue_2</strain>
        <tissue evidence="2">Leaf</tissue>
    </source>
</reference>
<dbReference type="GO" id="GO:0003676">
    <property type="term" value="F:nucleic acid binding"/>
    <property type="evidence" value="ECO:0007669"/>
    <property type="project" value="InterPro"/>
</dbReference>
<dbReference type="InterPro" id="IPR044730">
    <property type="entry name" value="RNase_H-like_dom_plant"/>
</dbReference>
<dbReference type="SUPFAM" id="SSF53098">
    <property type="entry name" value="Ribonuclease H-like"/>
    <property type="match status" value="1"/>
</dbReference>
<dbReference type="EMBL" id="NMUH01001066">
    <property type="protein sequence ID" value="MQL88542.1"/>
    <property type="molecule type" value="Genomic_DNA"/>
</dbReference>
<proteinExistence type="predicted"/>
<feature type="domain" description="RNase H type-1" evidence="1">
    <location>
        <begin position="2"/>
        <end position="81"/>
    </location>
</feature>
<dbReference type="GO" id="GO:0004523">
    <property type="term" value="F:RNA-DNA hybrid ribonuclease activity"/>
    <property type="evidence" value="ECO:0007669"/>
    <property type="project" value="InterPro"/>
</dbReference>
<evidence type="ECO:0000313" key="3">
    <source>
        <dbReference type="Proteomes" id="UP000652761"/>
    </source>
</evidence>
<dbReference type="PANTHER" id="PTHR47723">
    <property type="entry name" value="OS05G0353850 PROTEIN"/>
    <property type="match status" value="1"/>
</dbReference>
<name>A0A843UQF9_COLES</name>
<sequence length="86" mass="9891">MLAEVRALCDGLRLADLLGIRLSVINSDSMALITSINTDRCPSWRAFRWWRAACSLLRREDYLVCHVYREANHVADSLANHRCMVK</sequence>
<gene>
    <name evidence="2" type="ORF">Taro_021107</name>
</gene>
<dbReference type="Proteomes" id="UP000652761">
    <property type="component" value="Unassembled WGS sequence"/>
</dbReference>
<dbReference type="CDD" id="cd06222">
    <property type="entry name" value="RNase_H_like"/>
    <property type="match status" value="1"/>
</dbReference>
<keyword evidence="3" id="KW-1185">Reference proteome</keyword>
<evidence type="ECO:0000259" key="1">
    <source>
        <dbReference type="Pfam" id="PF13456"/>
    </source>
</evidence>
<dbReference type="InterPro" id="IPR002156">
    <property type="entry name" value="RNaseH_domain"/>
</dbReference>
<dbReference type="InterPro" id="IPR012337">
    <property type="entry name" value="RNaseH-like_sf"/>
</dbReference>
<comment type="caution">
    <text evidence="2">The sequence shown here is derived from an EMBL/GenBank/DDBJ whole genome shotgun (WGS) entry which is preliminary data.</text>
</comment>
<organism evidence="2 3">
    <name type="scientific">Colocasia esculenta</name>
    <name type="common">Wild taro</name>
    <name type="synonym">Arum esculentum</name>
    <dbReference type="NCBI Taxonomy" id="4460"/>
    <lineage>
        <taxon>Eukaryota</taxon>
        <taxon>Viridiplantae</taxon>
        <taxon>Streptophyta</taxon>
        <taxon>Embryophyta</taxon>
        <taxon>Tracheophyta</taxon>
        <taxon>Spermatophyta</taxon>
        <taxon>Magnoliopsida</taxon>
        <taxon>Liliopsida</taxon>
        <taxon>Araceae</taxon>
        <taxon>Aroideae</taxon>
        <taxon>Colocasieae</taxon>
        <taxon>Colocasia</taxon>
    </lineage>
</organism>
<protein>
    <recommendedName>
        <fullName evidence="1">RNase H type-1 domain-containing protein</fullName>
    </recommendedName>
</protein>
<dbReference type="PANTHER" id="PTHR47723:SF19">
    <property type="entry name" value="POLYNUCLEOTIDYL TRANSFERASE, RIBONUCLEASE H-LIKE SUPERFAMILY PROTEIN"/>
    <property type="match status" value="1"/>
</dbReference>
<dbReference type="InterPro" id="IPR036397">
    <property type="entry name" value="RNaseH_sf"/>
</dbReference>
<dbReference type="InterPro" id="IPR053151">
    <property type="entry name" value="RNase_H-like"/>
</dbReference>
<dbReference type="OrthoDB" id="597234at2759"/>
<evidence type="ECO:0000313" key="2">
    <source>
        <dbReference type="EMBL" id="MQL88542.1"/>
    </source>
</evidence>
<dbReference type="AlphaFoldDB" id="A0A843UQF9"/>
<dbReference type="Gene3D" id="3.30.420.10">
    <property type="entry name" value="Ribonuclease H-like superfamily/Ribonuclease H"/>
    <property type="match status" value="1"/>
</dbReference>